<dbReference type="Proteomes" id="UP001293718">
    <property type="component" value="Unassembled WGS sequence"/>
</dbReference>
<name>A0ABU5ILG2_9BURK</name>
<dbReference type="RefSeq" id="WP_322467399.1">
    <property type="nucleotide sequence ID" value="NZ_JAXOJX010000049.1"/>
</dbReference>
<dbReference type="PANTHER" id="PTHR30558:SF12">
    <property type="entry name" value="BIOPOLYMER TRANSPORT PROTEIN EXBD"/>
    <property type="match status" value="1"/>
</dbReference>
<feature type="transmembrane region" description="Helical" evidence="13">
    <location>
        <begin position="12"/>
        <end position="33"/>
    </location>
</feature>
<accession>A0ABU5ILG2</accession>
<comment type="similarity">
    <text evidence="3 12">Belongs to the ExbD/TolR family.</text>
</comment>
<evidence type="ECO:0000256" key="3">
    <source>
        <dbReference type="ARBA" id="ARBA00005811"/>
    </source>
</evidence>
<dbReference type="PANTHER" id="PTHR30558">
    <property type="entry name" value="EXBD MEMBRANE COMPONENT OF PMF-DRIVEN MACROMOLECULE IMPORT SYSTEM"/>
    <property type="match status" value="1"/>
</dbReference>
<evidence type="ECO:0000313" key="14">
    <source>
        <dbReference type="EMBL" id="MDZ5459740.1"/>
    </source>
</evidence>
<organism evidence="14 15">
    <name type="scientific">Azohydromonas lata</name>
    <dbReference type="NCBI Taxonomy" id="45677"/>
    <lineage>
        <taxon>Bacteria</taxon>
        <taxon>Pseudomonadati</taxon>
        <taxon>Pseudomonadota</taxon>
        <taxon>Betaproteobacteria</taxon>
        <taxon>Burkholderiales</taxon>
        <taxon>Sphaerotilaceae</taxon>
        <taxon>Azohydromonas</taxon>
    </lineage>
</organism>
<evidence type="ECO:0000256" key="1">
    <source>
        <dbReference type="ARBA" id="ARBA00003540"/>
    </source>
</evidence>
<sequence>MDERPFEHMNMVPFIDIMLVLLVIVLTTSSFIASGRIPVHLPQASAQRSERDPRETRTIDIDAAGTAHFEGRPLSVEALKAQLAPMDKATPFLLRADRTVQLQRFVDVADALKQLGISKVAVQTQSTRP</sequence>
<evidence type="ECO:0000256" key="9">
    <source>
        <dbReference type="ARBA" id="ARBA00022927"/>
    </source>
</evidence>
<evidence type="ECO:0000256" key="12">
    <source>
        <dbReference type="RuleBase" id="RU003879"/>
    </source>
</evidence>
<comment type="function">
    <text evidence="1">Involved in the TonB-dependent energy-dependent transport of various receptor-bound substrates.</text>
</comment>
<evidence type="ECO:0000256" key="10">
    <source>
        <dbReference type="ARBA" id="ARBA00022989"/>
    </source>
</evidence>
<keyword evidence="8 12" id="KW-0812">Transmembrane</keyword>
<keyword evidence="9 12" id="KW-0653">Protein transport</keyword>
<evidence type="ECO:0000256" key="6">
    <source>
        <dbReference type="ARBA" id="ARBA00022475"/>
    </source>
</evidence>
<dbReference type="InterPro" id="IPR003400">
    <property type="entry name" value="ExbD"/>
</dbReference>
<evidence type="ECO:0000256" key="11">
    <source>
        <dbReference type="ARBA" id="ARBA00023136"/>
    </source>
</evidence>
<evidence type="ECO:0000256" key="7">
    <source>
        <dbReference type="ARBA" id="ARBA00022519"/>
    </source>
</evidence>
<dbReference type="EMBL" id="JAXOJX010000049">
    <property type="protein sequence ID" value="MDZ5459740.1"/>
    <property type="molecule type" value="Genomic_DNA"/>
</dbReference>
<keyword evidence="5 12" id="KW-0813">Transport</keyword>
<gene>
    <name evidence="14" type="ORF">SM757_24475</name>
</gene>
<keyword evidence="7" id="KW-0997">Cell inner membrane</keyword>
<comment type="subunit">
    <text evidence="4">The accessory proteins ExbB and ExbD seem to form a complex with TonB.</text>
</comment>
<proteinExistence type="inferred from homology"/>
<dbReference type="Gene3D" id="3.30.420.270">
    <property type="match status" value="1"/>
</dbReference>
<evidence type="ECO:0000256" key="5">
    <source>
        <dbReference type="ARBA" id="ARBA00022448"/>
    </source>
</evidence>
<protein>
    <submittedName>
        <fullName evidence="14">Biopolymer transporter ExbD</fullName>
    </submittedName>
</protein>
<keyword evidence="15" id="KW-1185">Reference proteome</keyword>
<comment type="caution">
    <text evidence="14">The sequence shown here is derived from an EMBL/GenBank/DDBJ whole genome shotgun (WGS) entry which is preliminary data.</text>
</comment>
<evidence type="ECO:0000313" key="15">
    <source>
        <dbReference type="Proteomes" id="UP001293718"/>
    </source>
</evidence>
<evidence type="ECO:0000256" key="4">
    <source>
        <dbReference type="ARBA" id="ARBA00011471"/>
    </source>
</evidence>
<dbReference type="Pfam" id="PF02472">
    <property type="entry name" value="ExbD"/>
    <property type="match status" value="1"/>
</dbReference>
<keyword evidence="11 13" id="KW-0472">Membrane</keyword>
<keyword evidence="6" id="KW-1003">Cell membrane</keyword>
<reference evidence="14 15" key="1">
    <citation type="submission" date="2023-11" db="EMBL/GenBank/DDBJ databases">
        <title>Draft genome of Azohydromonas lata strain H1 (DSM1123), a polyhydroxyalkanoate producer.</title>
        <authorList>
            <person name="Traversa D."/>
            <person name="D'Addabbo P."/>
            <person name="Pazzani C."/>
            <person name="Manzari C."/>
            <person name="Chiara M."/>
            <person name="Scrascia M."/>
        </authorList>
    </citation>
    <scope>NUCLEOTIDE SEQUENCE [LARGE SCALE GENOMIC DNA]</scope>
    <source>
        <strain evidence="14 15">H1</strain>
    </source>
</reference>
<evidence type="ECO:0000256" key="8">
    <source>
        <dbReference type="ARBA" id="ARBA00022692"/>
    </source>
</evidence>
<keyword evidence="10 13" id="KW-1133">Transmembrane helix</keyword>
<comment type="subcellular location">
    <subcellularLocation>
        <location evidence="2">Cell inner membrane</location>
        <topology evidence="2">Single-pass type II membrane protein</topology>
    </subcellularLocation>
    <subcellularLocation>
        <location evidence="12">Cell membrane</location>
        <topology evidence="12">Single-pass type II membrane protein</topology>
    </subcellularLocation>
</comment>
<evidence type="ECO:0000256" key="2">
    <source>
        <dbReference type="ARBA" id="ARBA00004249"/>
    </source>
</evidence>
<evidence type="ECO:0000256" key="13">
    <source>
        <dbReference type="SAM" id="Phobius"/>
    </source>
</evidence>